<evidence type="ECO:0000313" key="4">
    <source>
        <dbReference type="Proteomes" id="UP000017052"/>
    </source>
</evidence>
<feature type="transmembrane region" description="Helical" evidence="2">
    <location>
        <begin position="103"/>
        <end position="124"/>
    </location>
</feature>
<feature type="region of interest" description="Disordered" evidence="1">
    <location>
        <begin position="215"/>
        <end position="242"/>
    </location>
</feature>
<dbReference type="EMBL" id="ACVN02000088">
    <property type="protein sequence ID" value="ERK60332.1"/>
    <property type="molecule type" value="Genomic_DNA"/>
</dbReference>
<keyword evidence="4" id="KW-1185">Reference proteome</keyword>
<dbReference type="RefSeq" id="WP_021796831.1">
    <property type="nucleotide sequence ID" value="NZ_ACVN02000088.1"/>
</dbReference>
<feature type="transmembrane region" description="Helical" evidence="2">
    <location>
        <begin position="181"/>
        <end position="200"/>
    </location>
</feature>
<keyword evidence="2" id="KW-1133">Transmembrane helix</keyword>
<evidence type="ECO:0008006" key="5">
    <source>
        <dbReference type="Google" id="ProtNLM"/>
    </source>
</evidence>
<dbReference type="Proteomes" id="UP000017052">
    <property type="component" value="Unassembled WGS sequence"/>
</dbReference>
<keyword evidence="2" id="KW-0812">Transmembrane</keyword>
<sequence>MTEQQPAQGGVMPAVVASIETTGPQQAVDDPTPGLHRVSLWRPHISRRDWLRTALYAGLIVVVGLLAGLVWYLVAPLQSVTVTSDGTVTTTNTAAVQNFGPDAAFIMIGLVAGLVLGICAWQWFKGAGWPVVLFAVLGAGLCALVAVSFASVIGPHDFDERLAGAAAGETVMRDLALTTPTAWVVWPFAAVVPVLVYSSLTHDTDDPRVRERLAADEEPADGTEQEQLPRWSEEGRTGSGHRLLRFSRWTRIGGDRGGRGAGSG</sequence>
<dbReference type="GeneID" id="95361019"/>
<reference evidence="3" key="1">
    <citation type="submission" date="2013-08" db="EMBL/GenBank/DDBJ databases">
        <authorList>
            <person name="Durkin A.S."/>
            <person name="Haft D.R."/>
            <person name="McCorrison J."/>
            <person name="Torralba M."/>
            <person name="Gillis M."/>
            <person name="Haft D.H."/>
            <person name="Methe B."/>
            <person name="Sutton G."/>
            <person name="Nelson K.E."/>
        </authorList>
    </citation>
    <scope>NUCLEOTIDE SEQUENCE [LARGE SCALE GENOMIC DNA]</scope>
    <source>
        <strain evidence="3">F0233</strain>
    </source>
</reference>
<evidence type="ECO:0000256" key="2">
    <source>
        <dbReference type="SAM" id="Phobius"/>
    </source>
</evidence>
<feature type="transmembrane region" description="Helical" evidence="2">
    <location>
        <begin position="131"/>
        <end position="153"/>
    </location>
</feature>
<feature type="transmembrane region" description="Helical" evidence="2">
    <location>
        <begin position="54"/>
        <end position="74"/>
    </location>
</feature>
<evidence type="ECO:0000256" key="1">
    <source>
        <dbReference type="SAM" id="MobiDB-lite"/>
    </source>
</evidence>
<gene>
    <name evidence="3" type="ORF">HMPREF0682_2991</name>
</gene>
<keyword evidence="2" id="KW-0472">Membrane</keyword>
<proteinExistence type="predicted"/>
<name>U2SC65_9ACTN</name>
<evidence type="ECO:0000313" key="3">
    <source>
        <dbReference type="EMBL" id="ERK60332.1"/>
    </source>
</evidence>
<accession>U2SC65</accession>
<comment type="caution">
    <text evidence="3">The sequence shown here is derived from an EMBL/GenBank/DDBJ whole genome shotgun (WGS) entry which is preliminary data.</text>
</comment>
<protein>
    <recommendedName>
        <fullName evidence="5">DUF2567 domain-containing protein</fullName>
    </recommendedName>
</protein>
<organism evidence="3 4">
    <name type="scientific">Propionibacterium acidifaciens F0233</name>
    <dbReference type="NCBI Taxonomy" id="553198"/>
    <lineage>
        <taxon>Bacteria</taxon>
        <taxon>Bacillati</taxon>
        <taxon>Actinomycetota</taxon>
        <taxon>Actinomycetes</taxon>
        <taxon>Propionibacteriales</taxon>
        <taxon>Propionibacteriaceae</taxon>
        <taxon>Propionibacterium</taxon>
    </lineage>
</organism>
<dbReference type="AlphaFoldDB" id="U2SC65"/>
<dbReference type="OrthoDB" id="3831168at2"/>